<sequence length="107" mass="12456">MYGRESNKVMKNLEEVIQILKENDRILKERFKVKSIGVFGSVTRGEQKETSDIDIIVEFSEPVGWEIVDLKEFLEELLGVRVDVVTKNAAMRKPLLWKSIEREVVYV</sequence>
<keyword evidence="15" id="KW-1185">Reference proteome</keyword>
<dbReference type="AlphaFoldDB" id="N0BIT9"/>
<evidence type="ECO:0000256" key="8">
    <source>
        <dbReference type="ARBA" id="ARBA00022842"/>
    </source>
</evidence>
<evidence type="ECO:0000256" key="7">
    <source>
        <dbReference type="ARBA" id="ARBA00022840"/>
    </source>
</evidence>
<comment type="catalytic activity">
    <reaction evidence="11">
        <text>O-(5'-adenylyl)-L-tyrosyl-[protein] + ATP = O-[5'-(adenylyl-(5'-&gt;3')-adenylyl)]-L-tyrosyl-[protein] + diphosphate</text>
        <dbReference type="Rhea" id="RHEA:66528"/>
        <dbReference type="Rhea" id="RHEA-COMP:13846"/>
        <dbReference type="Rhea" id="RHEA-COMP:17046"/>
        <dbReference type="ChEBI" id="CHEBI:30616"/>
        <dbReference type="ChEBI" id="CHEBI:33019"/>
        <dbReference type="ChEBI" id="CHEBI:83624"/>
        <dbReference type="ChEBI" id="CHEBI:167160"/>
    </reaction>
</comment>
<dbReference type="Gene3D" id="3.30.460.10">
    <property type="entry name" value="Beta Polymerase, domain 2"/>
    <property type="match status" value="1"/>
</dbReference>
<dbReference type="CDD" id="cd05403">
    <property type="entry name" value="NT_KNTase_like"/>
    <property type="match status" value="1"/>
</dbReference>
<dbReference type="OrthoDB" id="50428at2157"/>
<proteinExistence type="inferred from homology"/>
<dbReference type="Pfam" id="PF01909">
    <property type="entry name" value="NTP_transf_2"/>
    <property type="match status" value="1"/>
</dbReference>
<reference evidence="14 15" key="1">
    <citation type="journal article" date="2013" name="Genome Announc.">
        <title>Complete Genome Sequence of the Thermophilic and Facultatively Chemolithoautotrophic Sulfate Reducer Archaeoglobus sulfaticallidus Strain PM70-1T.</title>
        <authorList>
            <person name="Stokke R."/>
            <person name="Hocking W.P."/>
            <person name="Steinsbu B.O."/>
            <person name="Steen I.H."/>
        </authorList>
    </citation>
    <scope>NUCLEOTIDE SEQUENCE [LARGE SCALE GENOMIC DNA]</scope>
    <source>
        <strain evidence="14">PM70-1</strain>
    </source>
</reference>
<evidence type="ECO:0000313" key="15">
    <source>
        <dbReference type="Proteomes" id="UP000013307"/>
    </source>
</evidence>
<keyword evidence="8" id="KW-0460">Magnesium</keyword>
<dbReference type="Proteomes" id="UP000013307">
    <property type="component" value="Chromosome"/>
</dbReference>
<organism evidence="14 15">
    <name type="scientific">Archaeoglobus sulfaticallidus PM70-1</name>
    <dbReference type="NCBI Taxonomy" id="387631"/>
    <lineage>
        <taxon>Archaea</taxon>
        <taxon>Methanobacteriati</taxon>
        <taxon>Methanobacteriota</taxon>
        <taxon>Archaeoglobi</taxon>
        <taxon>Archaeoglobales</taxon>
        <taxon>Archaeoglobaceae</taxon>
        <taxon>Archaeoglobus</taxon>
    </lineage>
</organism>
<dbReference type="InterPro" id="IPR002934">
    <property type="entry name" value="Polymerase_NTP_transf_dom"/>
</dbReference>
<evidence type="ECO:0000259" key="13">
    <source>
        <dbReference type="Pfam" id="PF01909"/>
    </source>
</evidence>
<keyword evidence="2" id="KW-1277">Toxin-antitoxin system</keyword>
<dbReference type="InterPro" id="IPR052038">
    <property type="entry name" value="Type-VII_TA_antitoxin"/>
</dbReference>
<dbReference type="GO" id="GO:0005524">
    <property type="term" value="F:ATP binding"/>
    <property type="evidence" value="ECO:0007669"/>
    <property type="project" value="UniProtKB-KW"/>
</dbReference>
<evidence type="ECO:0000313" key="14">
    <source>
        <dbReference type="EMBL" id="AGK60040.1"/>
    </source>
</evidence>
<dbReference type="HOGENOM" id="CLU_130257_10_3_2"/>
<evidence type="ECO:0000256" key="4">
    <source>
        <dbReference type="ARBA" id="ARBA00022695"/>
    </source>
</evidence>
<dbReference type="PANTHER" id="PTHR33571">
    <property type="entry name" value="SSL8005 PROTEIN"/>
    <property type="match status" value="1"/>
</dbReference>
<gene>
    <name evidence="14" type="ORF">Asulf_00004</name>
</gene>
<evidence type="ECO:0000256" key="1">
    <source>
        <dbReference type="ARBA" id="ARBA00001946"/>
    </source>
</evidence>
<evidence type="ECO:0000256" key="2">
    <source>
        <dbReference type="ARBA" id="ARBA00022649"/>
    </source>
</evidence>
<name>N0BIT9_9EURY</name>
<evidence type="ECO:0000256" key="6">
    <source>
        <dbReference type="ARBA" id="ARBA00022741"/>
    </source>
</evidence>
<feature type="domain" description="Polymerase nucleotidyl transferase" evidence="13">
    <location>
        <begin position="25"/>
        <end position="106"/>
    </location>
</feature>
<evidence type="ECO:0000256" key="12">
    <source>
        <dbReference type="ARBA" id="ARBA00048696"/>
    </source>
</evidence>
<evidence type="ECO:0000256" key="9">
    <source>
        <dbReference type="ARBA" id="ARBA00034531"/>
    </source>
</evidence>
<keyword evidence="5" id="KW-0479">Metal-binding</keyword>
<dbReference type="eggNOG" id="arCOG01206">
    <property type="taxonomic scope" value="Archaea"/>
</dbReference>
<dbReference type="GO" id="GO:0046872">
    <property type="term" value="F:metal ion binding"/>
    <property type="evidence" value="ECO:0007669"/>
    <property type="project" value="UniProtKB-KW"/>
</dbReference>
<dbReference type="KEGG" id="ast:Asulf_00004"/>
<keyword evidence="7" id="KW-0067">ATP-binding</keyword>
<accession>N0BIT9</accession>
<comment type="catalytic activity">
    <reaction evidence="12">
        <text>L-tyrosyl-[protein] + ATP = O-(5'-adenylyl)-L-tyrosyl-[protein] + diphosphate</text>
        <dbReference type="Rhea" id="RHEA:54288"/>
        <dbReference type="Rhea" id="RHEA-COMP:10136"/>
        <dbReference type="Rhea" id="RHEA-COMP:13846"/>
        <dbReference type="ChEBI" id="CHEBI:30616"/>
        <dbReference type="ChEBI" id="CHEBI:33019"/>
        <dbReference type="ChEBI" id="CHEBI:46858"/>
        <dbReference type="ChEBI" id="CHEBI:83624"/>
        <dbReference type="EC" id="2.7.7.108"/>
    </reaction>
</comment>
<protein>
    <recommendedName>
        <fullName evidence="9">protein adenylyltransferase</fullName>
        <ecNumber evidence="9">2.7.7.108</ecNumber>
    </recommendedName>
</protein>
<keyword evidence="4" id="KW-0548">Nucleotidyltransferase</keyword>
<evidence type="ECO:0000256" key="3">
    <source>
        <dbReference type="ARBA" id="ARBA00022679"/>
    </source>
</evidence>
<dbReference type="PANTHER" id="PTHR33571:SF14">
    <property type="entry name" value="PROTEIN ADENYLYLTRANSFERASE MJ0435-RELATED"/>
    <property type="match status" value="1"/>
</dbReference>
<evidence type="ECO:0000256" key="11">
    <source>
        <dbReference type="ARBA" id="ARBA00047518"/>
    </source>
</evidence>
<dbReference type="GO" id="GO:0070733">
    <property type="term" value="F:AMPylase activity"/>
    <property type="evidence" value="ECO:0007669"/>
    <property type="project" value="UniProtKB-EC"/>
</dbReference>
<evidence type="ECO:0000256" key="5">
    <source>
        <dbReference type="ARBA" id="ARBA00022723"/>
    </source>
</evidence>
<keyword evidence="3 14" id="KW-0808">Transferase</keyword>
<evidence type="ECO:0000256" key="10">
    <source>
        <dbReference type="ARBA" id="ARBA00038276"/>
    </source>
</evidence>
<dbReference type="SUPFAM" id="SSF81301">
    <property type="entry name" value="Nucleotidyltransferase"/>
    <property type="match status" value="1"/>
</dbReference>
<dbReference type="EMBL" id="CP005290">
    <property type="protein sequence ID" value="AGK60040.1"/>
    <property type="molecule type" value="Genomic_DNA"/>
</dbReference>
<comment type="cofactor">
    <cofactor evidence="1">
        <name>Mg(2+)</name>
        <dbReference type="ChEBI" id="CHEBI:18420"/>
    </cofactor>
</comment>
<keyword evidence="6" id="KW-0547">Nucleotide-binding</keyword>
<comment type="similarity">
    <text evidence="10">Belongs to the MntA antitoxin family.</text>
</comment>
<dbReference type="EC" id="2.7.7.108" evidence="9"/>
<dbReference type="STRING" id="387631.Asulf_00004"/>
<dbReference type="InterPro" id="IPR043519">
    <property type="entry name" value="NT_sf"/>
</dbReference>